<name>A0AA41VNE1_PAPNU</name>
<feature type="non-terminal residue" evidence="3">
    <location>
        <position position="1"/>
    </location>
</feature>
<keyword evidence="4" id="KW-1185">Reference proteome</keyword>
<accession>A0AA41VNE1</accession>
<reference evidence="3" key="1">
    <citation type="submission" date="2022-03" db="EMBL/GenBank/DDBJ databases">
        <title>A functionally conserved STORR gene fusion in Papaver species that diverged 16.8 million years ago.</title>
        <authorList>
            <person name="Catania T."/>
        </authorList>
    </citation>
    <scope>NUCLEOTIDE SEQUENCE</scope>
    <source>
        <strain evidence="3">S-191538</strain>
    </source>
</reference>
<dbReference type="EMBL" id="JAJJMA010258785">
    <property type="protein sequence ID" value="MCL7044499.1"/>
    <property type="molecule type" value="Genomic_DNA"/>
</dbReference>
<evidence type="ECO:0000256" key="1">
    <source>
        <dbReference type="SAM" id="MobiDB-lite"/>
    </source>
</evidence>
<protein>
    <submittedName>
        <fullName evidence="3">Uncharacterized protein</fullName>
    </submittedName>
</protein>
<keyword evidence="2" id="KW-0812">Transmembrane</keyword>
<keyword evidence="2" id="KW-0472">Membrane</keyword>
<keyword evidence="2" id="KW-1133">Transmembrane helix</keyword>
<organism evidence="3 4">
    <name type="scientific">Papaver nudicaule</name>
    <name type="common">Iceland poppy</name>
    <dbReference type="NCBI Taxonomy" id="74823"/>
    <lineage>
        <taxon>Eukaryota</taxon>
        <taxon>Viridiplantae</taxon>
        <taxon>Streptophyta</taxon>
        <taxon>Embryophyta</taxon>
        <taxon>Tracheophyta</taxon>
        <taxon>Spermatophyta</taxon>
        <taxon>Magnoliopsida</taxon>
        <taxon>Ranunculales</taxon>
        <taxon>Papaveraceae</taxon>
        <taxon>Papaveroideae</taxon>
        <taxon>Papaver</taxon>
    </lineage>
</organism>
<comment type="caution">
    <text evidence="3">The sequence shown here is derived from an EMBL/GenBank/DDBJ whole genome shotgun (WGS) entry which is preliminary data.</text>
</comment>
<feature type="compositionally biased region" description="Polar residues" evidence="1">
    <location>
        <begin position="35"/>
        <end position="51"/>
    </location>
</feature>
<dbReference type="AlphaFoldDB" id="A0AA41VNE1"/>
<feature type="transmembrane region" description="Helical" evidence="2">
    <location>
        <begin position="61"/>
        <end position="81"/>
    </location>
</feature>
<evidence type="ECO:0000256" key="2">
    <source>
        <dbReference type="SAM" id="Phobius"/>
    </source>
</evidence>
<gene>
    <name evidence="3" type="ORF">MKW94_006153</name>
</gene>
<dbReference type="Proteomes" id="UP001177140">
    <property type="component" value="Unassembled WGS sequence"/>
</dbReference>
<proteinExistence type="predicted"/>
<sequence>LTGIGMTNLCFSDEKTCGTEIGPGAGTPRVGTPGSGTKTSLETTTSRVPRSTTDDSFEKTLPIALGIGIPIFVIFWAIVLANDHQNRKAAEAAAITTAGTTNEISGLAMPVNDDREQQTHPTVHPLRV</sequence>
<feature type="region of interest" description="Disordered" evidence="1">
    <location>
        <begin position="21"/>
        <end position="54"/>
    </location>
</feature>
<evidence type="ECO:0000313" key="4">
    <source>
        <dbReference type="Proteomes" id="UP001177140"/>
    </source>
</evidence>
<evidence type="ECO:0000313" key="3">
    <source>
        <dbReference type="EMBL" id="MCL7044499.1"/>
    </source>
</evidence>